<dbReference type="SUPFAM" id="SSF55874">
    <property type="entry name" value="ATPase domain of HSP90 chaperone/DNA topoisomerase II/histidine kinase"/>
    <property type="match status" value="1"/>
</dbReference>
<evidence type="ECO:0000259" key="13">
    <source>
        <dbReference type="PROSITE" id="PS50885"/>
    </source>
</evidence>
<evidence type="ECO:0000256" key="6">
    <source>
        <dbReference type="ARBA" id="ARBA00022692"/>
    </source>
</evidence>
<dbReference type="GO" id="GO:0000155">
    <property type="term" value="F:phosphorelay sensor kinase activity"/>
    <property type="evidence" value="ECO:0007669"/>
    <property type="project" value="InterPro"/>
</dbReference>
<dbReference type="SMART" id="SM00304">
    <property type="entry name" value="HAMP"/>
    <property type="match status" value="1"/>
</dbReference>
<dbReference type="PROSITE" id="PS50109">
    <property type="entry name" value="HIS_KIN"/>
    <property type="match status" value="1"/>
</dbReference>
<keyword evidence="6 11" id="KW-0812">Transmembrane</keyword>
<dbReference type="Proteomes" id="UP000295719">
    <property type="component" value="Unassembled WGS sequence"/>
</dbReference>
<dbReference type="PANTHER" id="PTHR45436:SF5">
    <property type="entry name" value="SENSOR HISTIDINE KINASE TRCS"/>
    <property type="match status" value="1"/>
</dbReference>
<sequence length="451" mass="50625">MFHYITQSLWWRLWLTSIVVMTCSLTVIAGLVLFAFSHYPLQMWQLDDNKETAETVAAGLSYDDEGRPAAVTVDPQTAWLLDVASTEIMYRVLDEQGRQWLTSSQAAAEFSWDRQRPEQLAGRHRQIQFKNLSYDLYTLKTYHKNRTFYIQSVTSNAVGKLVLDLRVSLLPNIVVIAIFVAIIGFGLAFPFTIRRVLRPLKVASSAAMSITPANLTTRLNQNDIPSEIKPLIFAFNEVLKRLEKGFIAQQEFLGSAAHELQTPLTLLRGQIELQGEIQHKHLLFREIDLMARQVRQLLHLAEVSESQNYTYCEVDRATIAADVIDYLGSKAVGQQVELTLVSAPDLPKLKADKSALFILLKNLVENAINVSAPGRRVVLTVDLNAIRVRDNGCGIDPDDIPFLFDRYWRAKGAAHGGTGLGLAICREIAVAHQWRVTAHNIAGGMEFAVHF</sequence>
<accession>A0A4R3YVB6</accession>
<comment type="catalytic activity">
    <reaction evidence="1">
        <text>ATP + protein L-histidine = ADP + protein N-phospho-L-histidine.</text>
        <dbReference type="EC" id="2.7.13.3"/>
    </reaction>
</comment>
<dbReference type="EMBL" id="SMCR01000006">
    <property type="protein sequence ID" value="TCV95153.1"/>
    <property type="molecule type" value="Genomic_DNA"/>
</dbReference>
<dbReference type="SMART" id="SM00387">
    <property type="entry name" value="HATPase_c"/>
    <property type="match status" value="1"/>
</dbReference>
<keyword evidence="8 11" id="KW-1133">Transmembrane helix</keyword>
<dbReference type="AlphaFoldDB" id="A0A4R3YVB6"/>
<dbReference type="InterPro" id="IPR050428">
    <property type="entry name" value="TCS_sensor_his_kinase"/>
</dbReference>
<evidence type="ECO:0000256" key="1">
    <source>
        <dbReference type="ARBA" id="ARBA00000085"/>
    </source>
</evidence>
<protein>
    <recommendedName>
        <fullName evidence="3">histidine kinase</fullName>
        <ecNumber evidence="3">2.7.13.3</ecNumber>
    </recommendedName>
</protein>
<evidence type="ECO:0000313" key="15">
    <source>
        <dbReference type="Proteomes" id="UP000295719"/>
    </source>
</evidence>
<dbReference type="SUPFAM" id="SSF47384">
    <property type="entry name" value="Homodimeric domain of signal transducing histidine kinase"/>
    <property type="match status" value="1"/>
</dbReference>
<dbReference type="SMART" id="SM00388">
    <property type="entry name" value="HisKA"/>
    <property type="match status" value="1"/>
</dbReference>
<dbReference type="InterPro" id="IPR036097">
    <property type="entry name" value="HisK_dim/P_sf"/>
</dbReference>
<reference evidence="14 15" key="1">
    <citation type="submission" date="2019-03" db="EMBL/GenBank/DDBJ databases">
        <title>Genomic Encyclopedia of Type Strains, Phase IV (KMG-IV): sequencing the most valuable type-strain genomes for metagenomic binning, comparative biology and taxonomic classification.</title>
        <authorList>
            <person name="Goeker M."/>
        </authorList>
    </citation>
    <scope>NUCLEOTIDE SEQUENCE [LARGE SCALE GENOMIC DNA]</scope>
    <source>
        <strain evidence="14 15">DSM 19580</strain>
    </source>
</reference>
<evidence type="ECO:0000313" key="14">
    <source>
        <dbReference type="EMBL" id="TCV95153.1"/>
    </source>
</evidence>
<proteinExistence type="predicted"/>
<feature type="domain" description="HAMP" evidence="13">
    <location>
        <begin position="194"/>
        <end position="247"/>
    </location>
</feature>
<dbReference type="Pfam" id="PF00512">
    <property type="entry name" value="HisKA"/>
    <property type="match status" value="1"/>
</dbReference>
<evidence type="ECO:0000256" key="7">
    <source>
        <dbReference type="ARBA" id="ARBA00022777"/>
    </source>
</evidence>
<feature type="domain" description="Histidine kinase" evidence="12">
    <location>
        <begin position="255"/>
        <end position="451"/>
    </location>
</feature>
<dbReference type="PROSITE" id="PS50885">
    <property type="entry name" value="HAMP"/>
    <property type="match status" value="1"/>
</dbReference>
<dbReference type="InterPro" id="IPR036890">
    <property type="entry name" value="HATPase_C_sf"/>
</dbReference>
<dbReference type="CDD" id="cd00082">
    <property type="entry name" value="HisKA"/>
    <property type="match status" value="1"/>
</dbReference>
<keyword evidence="7 14" id="KW-0418">Kinase</keyword>
<evidence type="ECO:0000256" key="8">
    <source>
        <dbReference type="ARBA" id="ARBA00022989"/>
    </source>
</evidence>
<feature type="transmembrane region" description="Helical" evidence="11">
    <location>
        <begin position="12"/>
        <end position="36"/>
    </location>
</feature>
<dbReference type="PRINTS" id="PR00344">
    <property type="entry name" value="BCTRLSENSOR"/>
</dbReference>
<dbReference type="InterPro" id="IPR003660">
    <property type="entry name" value="HAMP_dom"/>
</dbReference>
<keyword evidence="10 11" id="KW-0472">Membrane</keyword>
<dbReference type="Pfam" id="PF02518">
    <property type="entry name" value="HATPase_c"/>
    <property type="match status" value="1"/>
</dbReference>
<keyword evidence="4" id="KW-0597">Phosphoprotein</keyword>
<evidence type="ECO:0000256" key="2">
    <source>
        <dbReference type="ARBA" id="ARBA00004370"/>
    </source>
</evidence>
<dbReference type="InterPro" id="IPR003594">
    <property type="entry name" value="HATPase_dom"/>
</dbReference>
<comment type="caution">
    <text evidence="14">The sequence shown here is derived from an EMBL/GenBank/DDBJ whole genome shotgun (WGS) entry which is preliminary data.</text>
</comment>
<dbReference type="Gene3D" id="1.10.287.130">
    <property type="match status" value="1"/>
</dbReference>
<dbReference type="PANTHER" id="PTHR45436">
    <property type="entry name" value="SENSOR HISTIDINE KINASE YKOH"/>
    <property type="match status" value="1"/>
</dbReference>
<evidence type="ECO:0000256" key="11">
    <source>
        <dbReference type="SAM" id="Phobius"/>
    </source>
</evidence>
<gene>
    <name evidence="14" type="ORF">EDC52_10684</name>
</gene>
<name>A0A4R3YVB6_9GAMM</name>
<organism evidence="14 15">
    <name type="scientific">Biostraticola tofi</name>
    <dbReference type="NCBI Taxonomy" id="466109"/>
    <lineage>
        <taxon>Bacteria</taxon>
        <taxon>Pseudomonadati</taxon>
        <taxon>Pseudomonadota</taxon>
        <taxon>Gammaproteobacteria</taxon>
        <taxon>Enterobacterales</taxon>
        <taxon>Bruguierivoracaceae</taxon>
        <taxon>Biostraticola</taxon>
    </lineage>
</organism>
<keyword evidence="5" id="KW-0808">Transferase</keyword>
<dbReference type="EC" id="2.7.13.3" evidence="3"/>
<keyword evidence="9" id="KW-0902">Two-component regulatory system</keyword>
<feature type="transmembrane region" description="Helical" evidence="11">
    <location>
        <begin position="169"/>
        <end position="191"/>
    </location>
</feature>
<dbReference type="Gene3D" id="3.30.565.10">
    <property type="entry name" value="Histidine kinase-like ATPase, C-terminal domain"/>
    <property type="match status" value="1"/>
</dbReference>
<evidence type="ECO:0000256" key="4">
    <source>
        <dbReference type="ARBA" id="ARBA00022553"/>
    </source>
</evidence>
<evidence type="ECO:0000259" key="12">
    <source>
        <dbReference type="PROSITE" id="PS50109"/>
    </source>
</evidence>
<keyword evidence="15" id="KW-1185">Reference proteome</keyword>
<dbReference type="RefSeq" id="WP_230468046.1">
    <property type="nucleotide sequence ID" value="NZ_SMCR01000006.1"/>
</dbReference>
<dbReference type="Pfam" id="PF00672">
    <property type="entry name" value="HAMP"/>
    <property type="match status" value="1"/>
</dbReference>
<dbReference type="InterPro" id="IPR004358">
    <property type="entry name" value="Sig_transdc_His_kin-like_C"/>
</dbReference>
<dbReference type="InterPro" id="IPR005467">
    <property type="entry name" value="His_kinase_dom"/>
</dbReference>
<dbReference type="GO" id="GO:0005886">
    <property type="term" value="C:plasma membrane"/>
    <property type="evidence" value="ECO:0007669"/>
    <property type="project" value="TreeGrafter"/>
</dbReference>
<evidence type="ECO:0000256" key="5">
    <source>
        <dbReference type="ARBA" id="ARBA00022679"/>
    </source>
</evidence>
<dbReference type="InterPro" id="IPR003661">
    <property type="entry name" value="HisK_dim/P_dom"/>
</dbReference>
<evidence type="ECO:0000256" key="9">
    <source>
        <dbReference type="ARBA" id="ARBA00023012"/>
    </source>
</evidence>
<evidence type="ECO:0000256" key="3">
    <source>
        <dbReference type="ARBA" id="ARBA00012438"/>
    </source>
</evidence>
<comment type="subcellular location">
    <subcellularLocation>
        <location evidence="2">Membrane</location>
    </subcellularLocation>
</comment>
<evidence type="ECO:0000256" key="10">
    <source>
        <dbReference type="ARBA" id="ARBA00023136"/>
    </source>
</evidence>